<sequence length="219" mass="23711">MSSTKLQTTREIIAPAAKSPILNIESTLAKLELNADEVMAAEAATEAAREEREQRKKQSSRAKLGAFLKKHHPKQVLKTVARKLLQMSRAAIPDQAHRQAPFVKACPQPRFHCTPYPAATATPALSISPEFVSLPDAEGISNFFGTPPIAPPSVPQRPAAPINTPVGLGIYQMPVRKPIPERAVVVDNQTSQSLPDPNAVQPSHLPAFGRRAAWESTTP</sequence>
<gene>
    <name evidence="2" type="ORF">HDK90DRAFT_515689</name>
</gene>
<protein>
    <submittedName>
        <fullName evidence="2">Uncharacterized protein</fullName>
    </submittedName>
</protein>
<feature type="compositionally biased region" description="Basic and acidic residues" evidence="1">
    <location>
        <begin position="47"/>
        <end position="56"/>
    </location>
</feature>
<feature type="region of interest" description="Disordered" evidence="1">
    <location>
        <begin position="188"/>
        <end position="219"/>
    </location>
</feature>
<dbReference type="EMBL" id="JBBWRZ010000015">
    <property type="protein sequence ID" value="KAK8222632.1"/>
    <property type="molecule type" value="Genomic_DNA"/>
</dbReference>
<feature type="region of interest" description="Disordered" evidence="1">
    <location>
        <begin position="42"/>
        <end position="61"/>
    </location>
</feature>
<accession>A0ABR1Y976</accession>
<reference evidence="2 3" key="1">
    <citation type="submission" date="2024-04" db="EMBL/GenBank/DDBJ databases">
        <title>Phyllosticta paracitricarpa is synonymous to the EU quarantine fungus P. citricarpa based on phylogenomic analyses.</title>
        <authorList>
            <consortium name="Lawrence Berkeley National Laboratory"/>
            <person name="Van Ingen-Buijs V.A."/>
            <person name="Van Westerhoven A.C."/>
            <person name="Haridas S."/>
            <person name="Skiadas P."/>
            <person name="Martin F."/>
            <person name="Groenewald J.Z."/>
            <person name="Crous P.W."/>
            <person name="Seidl M.F."/>
        </authorList>
    </citation>
    <scope>NUCLEOTIDE SEQUENCE [LARGE SCALE GENOMIC DNA]</scope>
    <source>
        <strain evidence="2 3">CBS 123374</strain>
    </source>
</reference>
<organism evidence="2 3">
    <name type="scientific">Phyllosticta capitalensis</name>
    <dbReference type="NCBI Taxonomy" id="121624"/>
    <lineage>
        <taxon>Eukaryota</taxon>
        <taxon>Fungi</taxon>
        <taxon>Dikarya</taxon>
        <taxon>Ascomycota</taxon>
        <taxon>Pezizomycotina</taxon>
        <taxon>Dothideomycetes</taxon>
        <taxon>Dothideomycetes incertae sedis</taxon>
        <taxon>Botryosphaeriales</taxon>
        <taxon>Phyllostictaceae</taxon>
        <taxon>Phyllosticta</taxon>
    </lineage>
</organism>
<evidence type="ECO:0000313" key="3">
    <source>
        <dbReference type="Proteomes" id="UP001492380"/>
    </source>
</evidence>
<comment type="caution">
    <text evidence="2">The sequence shown here is derived from an EMBL/GenBank/DDBJ whole genome shotgun (WGS) entry which is preliminary data.</text>
</comment>
<name>A0ABR1Y976_9PEZI</name>
<dbReference type="Proteomes" id="UP001492380">
    <property type="component" value="Unassembled WGS sequence"/>
</dbReference>
<proteinExistence type="predicted"/>
<evidence type="ECO:0000313" key="2">
    <source>
        <dbReference type="EMBL" id="KAK8222632.1"/>
    </source>
</evidence>
<evidence type="ECO:0000256" key="1">
    <source>
        <dbReference type="SAM" id="MobiDB-lite"/>
    </source>
</evidence>
<keyword evidence="3" id="KW-1185">Reference proteome</keyword>